<protein>
    <submittedName>
        <fullName evidence="4">MaoC family dehydratase</fullName>
    </submittedName>
</protein>
<evidence type="ECO:0000256" key="2">
    <source>
        <dbReference type="SAM" id="MobiDB-lite"/>
    </source>
</evidence>
<accession>A0ABP7QLE1</accession>
<evidence type="ECO:0000259" key="3">
    <source>
        <dbReference type="Pfam" id="PF01575"/>
    </source>
</evidence>
<dbReference type="PANTHER" id="PTHR43841">
    <property type="entry name" value="3-HYDROXYACYL-THIOESTER DEHYDRATASE HTDX-RELATED"/>
    <property type="match status" value="1"/>
</dbReference>
<dbReference type="CDD" id="cd03453">
    <property type="entry name" value="SAV4209_like"/>
    <property type="match status" value="1"/>
</dbReference>
<dbReference type="Proteomes" id="UP001500034">
    <property type="component" value="Unassembled WGS sequence"/>
</dbReference>
<dbReference type="PANTHER" id="PTHR43841:SF3">
    <property type="entry name" value="(3R)-HYDROXYACYL-ACP DEHYDRATASE SUBUNIT HADB"/>
    <property type="match status" value="1"/>
</dbReference>
<dbReference type="InterPro" id="IPR002539">
    <property type="entry name" value="MaoC-like_dom"/>
</dbReference>
<organism evidence="4 5">
    <name type="scientific">Streptomyces marokkonensis</name>
    <dbReference type="NCBI Taxonomy" id="324855"/>
    <lineage>
        <taxon>Bacteria</taxon>
        <taxon>Bacillati</taxon>
        <taxon>Actinomycetota</taxon>
        <taxon>Actinomycetes</taxon>
        <taxon>Kitasatosporales</taxon>
        <taxon>Streptomycetaceae</taxon>
        <taxon>Streptomyces</taxon>
    </lineage>
</organism>
<sequence>MTHSMTHSTTHSTVPAAVPATTPPATAKVAYGDVEVGTELPARSFPVSRATLVRYAGASGDFNPIHWNEKFAKEVGLPDVIAHGMFTMAEAIRVVTDWIGDPGAVVEYGVRFTRPVVVPNDDQGAMIEVTGKVAAKLDDNDNTVRVDLTATSAGQKVLGMSRAVVRLA</sequence>
<evidence type="ECO:0000256" key="1">
    <source>
        <dbReference type="ARBA" id="ARBA00005254"/>
    </source>
</evidence>
<comment type="similarity">
    <text evidence="1">Belongs to the enoyl-CoA hydratase/isomerase family.</text>
</comment>
<reference evidence="5" key="1">
    <citation type="journal article" date="2019" name="Int. J. Syst. Evol. Microbiol.">
        <title>The Global Catalogue of Microorganisms (GCM) 10K type strain sequencing project: providing services to taxonomists for standard genome sequencing and annotation.</title>
        <authorList>
            <consortium name="The Broad Institute Genomics Platform"/>
            <consortium name="The Broad Institute Genome Sequencing Center for Infectious Disease"/>
            <person name="Wu L."/>
            <person name="Ma J."/>
        </authorList>
    </citation>
    <scope>NUCLEOTIDE SEQUENCE [LARGE SCALE GENOMIC DNA]</scope>
    <source>
        <strain evidence="5">JCM 17027</strain>
    </source>
</reference>
<evidence type="ECO:0000313" key="4">
    <source>
        <dbReference type="EMBL" id="GAA3984400.1"/>
    </source>
</evidence>
<keyword evidence="5" id="KW-1185">Reference proteome</keyword>
<name>A0ABP7QLE1_9ACTN</name>
<dbReference type="EMBL" id="BAABCQ010000065">
    <property type="protein sequence ID" value="GAA3984400.1"/>
    <property type="molecule type" value="Genomic_DNA"/>
</dbReference>
<feature type="domain" description="MaoC-like" evidence="3">
    <location>
        <begin position="39"/>
        <end position="147"/>
    </location>
</feature>
<gene>
    <name evidence="4" type="ORF">GCM10022384_36140</name>
</gene>
<dbReference type="InterPro" id="IPR029069">
    <property type="entry name" value="HotDog_dom_sf"/>
</dbReference>
<dbReference type="Pfam" id="PF01575">
    <property type="entry name" value="MaoC_dehydratas"/>
    <property type="match status" value="1"/>
</dbReference>
<proteinExistence type="inferred from homology"/>
<feature type="region of interest" description="Disordered" evidence="2">
    <location>
        <begin position="1"/>
        <end position="20"/>
    </location>
</feature>
<dbReference type="Gene3D" id="3.10.129.10">
    <property type="entry name" value="Hotdog Thioesterase"/>
    <property type="match status" value="1"/>
</dbReference>
<evidence type="ECO:0000313" key="5">
    <source>
        <dbReference type="Proteomes" id="UP001500034"/>
    </source>
</evidence>
<dbReference type="SUPFAM" id="SSF54637">
    <property type="entry name" value="Thioesterase/thiol ester dehydrase-isomerase"/>
    <property type="match status" value="1"/>
</dbReference>
<comment type="caution">
    <text evidence="4">The sequence shown here is derived from an EMBL/GenBank/DDBJ whole genome shotgun (WGS) entry which is preliminary data.</text>
</comment>